<dbReference type="Gene3D" id="1.10.520.20">
    <property type="entry name" value="N-terminal domain of the delta subunit of the F1F0-ATP synthase"/>
    <property type="match status" value="1"/>
</dbReference>
<evidence type="ECO:0000256" key="5">
    <source>
        <dbReference type="ARBA" id="ARBA00023136"/>
    </source>
</evidence>
<accession>A0ABY3PKD6</accession>
<evidence type="ECO:0000256" key="6">
    <source>
        <dbReference type="ARBA" id="ARBA00023196"/>
    </source>
</evidence>
<comment type="similarity">
    <text evidence="8">Belongs to the ATPase delta chain family.</text>
</comment>
<dbReference type="InterPro" id="IPR020781">
    <property type="entry name" value="ATPase_OSCP/d_CS"/>
</dbReference>
<protein>
    <recommendedName>
        <fullName evidence="8">ATP synthase subunit delta</fullName>
    </recommendedName>
    <alternativeName>
        <fullName evidence="8">ATP synthase F(1) sector subunit delta</fullName>
    </alternativeName>
    <alternativeName>
        <fullName evidence="8">F-type ATPase subunit delta</fullName>
        <shortName evidence="8">F-ATPase subunit delta</shortName>
    </alternativeName>
</protein>
<dbReference type="PRINTS" id="PR00125">
    <property type="entry name" value="ATPASEDELTA"/>
</dbReference>
<dbReference type="NCBIfam" id="TIGR01145">
    <property type="entry name" value="ATP_synt_delta"/>
    <property type="match status" value="1"/>
</dbReference>
<dbReference type="EMBL" id="CP063845">
    <property type="protein sequence ID" value="UFP94130.1"/>
    <property type="molecule type" value="Genomic_DNA"/>
</dbReference>
<dbReference type="SUPFAM" id="SSF47928">
    <property type="entry name" value="N-terminal domain of the delta subunit of the F1F0-ATP synthase"/>
    <property type="match status" value="1"/>
</dbReference>
<evidence type="ECO:0000256" key="2">
    <source>
        <dbReference type="ARBA" id="ARBA00022448"/>
    </source>
</evidence>
<gene>
    <name evidence="8" type="primary">atpH</name>
    <name evidence="8" type="synonym">atpD</name>
    <name evidence="9" type="ORF">ISF26_20575</name>
</gene>
<comment type="function">
    <text evidence="8">F(1)F(0) ATP synthase produces ATP from ADP in the presence of a proton or sodium gradient. F-type ATPases consist of two structural domains, F(1) containing the extramembraneous catalytic core and F(0) containing the membrane proton channel, linked together by a central stalk and a peripheral stalk. During catalysis, ATP synthesis in the catalytic domain of F(1) is coupled via a rotary mechanism of the central stalk subunits to proton translocation.</text>
</comment>
<keyword evidence="4 8" id="KW-0406">Ion transport</keyword>
<evidence type="ECO:0000256" key="1">
    <source>
        <dbReference type="ARBA" id="ARBA00004370"/>
    </source>
</evidence>
<evidence type="ECO:0000256" key="8">
    <source>
        <dbReference type="HAMAP-Rule" id="MF_01416"/>
    </source>
</evidence>
<dbReference type="Pfam" id="PF00213">
    <property type="entry name" value="OSCP"/>
    <property type="match status" value="1"/>
</dbReference>
<evidence type="ECO:0000313" key="9">
    <source>
        <dbReference type="EMBL" id="UFP94130.1"/>
    </source>
</evidence>
<proteinExistence type="inferred from homology"/>
<keyword evidence="5 8" id="KW-0472">Membrane</keyword>
<keyword evidence="8" id="KW-1003">Cell membrane</keyword>
<name>A0ABY3PKD6_9CYAN</name>
<evidence type="ECO:0000256" key="3">
    <source>
        <dbReference type="ARBA" id="ARBA00022781"/>
    </source>
</evidence>
<comment type="subcellular location">
    <subcellularLocation>
        <location evidence="8">Cell inner membrane</location>
        <topology evidence="8">Peripheral membrane protein</topology>
    </subcellularLocation>
    <subcellularLocation>
        <location evidence="1">Membrane</location>
    </subcellularLocation>
</comment>
<dbReference type="Proteomes" id="UP001054846">
    <property type="component" value="Chromosome"/>
</dbReference>
<comment type="function">
    <text evidence="8">This protein is part of the stalk that links CF(0) to CF(1). It either transmits conformational changes from CF(0) to CF(1) or is implicated in proton conduction.</text>
</comment>
<dbReference type="InterPro" id="IPR026015">
    <property type="entry name" value="ATP_synth_OSCP/delta_N_sf"/>
</dbReference>
<organism evidence="9 10">
    <name type="scientific">Gloeobacter morelensis MG652769</name>
    <dbReference type="NCBI Taxonomy" id="2781736"/>
    <lineage>
        <taxon>Bacteria</taxon>
        <taxon>Bacillati</taxon>
        <taxon>Cyanobacteriota</taxon>
        <taxon>Cyanophyceae</taxon>
        <taxon>Gloeobacterales</taxon>
        <taxon>Gloeobacteraceae</taxon>
        <taxon>Gloeobacter</taxon>
        <taxon>Gloeobacter morelensis</taxon>
    </lineage>
</organism>
<keyword evidence="3 8" id="KW-0375">Hydrogen ion transport</keyword>
<keyword evidence="8" id="KW-0997">Cell inner membrane</keyword>
<dbReference type="RefSeq" id="WP_230841184.1">
    <property type="nucleotide sequence ID" value="NZ_CP063845.1"/>
</dbReference>
<keyword evidence="6 8" id="KW-0139">CF(1)</keyword>
<evidence type="ECO:0000256" key="7">
    <source>
        <dbReference type="ARBA" id="ARBA00023310"/>
    </source>
</evidence>
<evidence type="ECO:0000313" key="10">
    <source>
        <dbReference type="Proteomes" id="UP001054846"/>
    </source>
</evidence>
<evidence type="ECO:0000256" key="4">
    <source>
        <dbReference type="ARBA" id="ARBA00023065"/>
    </source>
</evidence>
<dbReference type="PROSITE" id="PS00389">
    <property type="entry name" value="ATPASE_DELTA"/>
    <property type="match status" value="1"/>
</dbReference>
<dbReference type="HAMAP" id="MF_01416">
    <property type="entry name" value="ATP_synth_delta_bact"/>
    <property type="match status" value="1"/>
</dbReference>
<dbReference type="PANTHER" id="PTHR11910">
    <property type="entry name" value="ATP SYNTHASE DELTA CHAIN"/>
    <property type="match status" value="1"/>
</dbReference>
<keyword evidence="2 8" id="KW-0813">Transport</keyword>
<sequence length="185" mass="20861">MQQGKDSEQIAQRYAEALKELALSETGLLEQFGSDTGGMLQVMEESPDFERFLAVPIIAMADKKRLLVEAFGGKVHPYMLNFLQLMVDRRRIALLRPVCASYQRILRELQQTTLAEVISAVPISEEQASALIERIRRRTAAVRVELRRRVDPDLLGGMIIKIGDEVIDASLRGQLRKLTLQLTLS</sequence>
<keyword evidence="10" id="KW-1185">Reference proteome</keyword>
<keyword evidence="7 8" id="KW-0066">ATP synthesis</keyword>
<dbReference type="InterPro" id="IPR000711">
    <property type="entry name" value="ATPase_OSCP/dsu"/>
</dbReference>
<reference evidence="9 10" key="1">
    <citation type="journal article" date="2021" name="Genome Biol. Evol.">
        <title>Complete Genome Sequencing of a Novel Gloeobacter Species from a Waterfall Cave in Mexico.</title>
        <authorList>
            <person name="Saw J.H."/>
            <person name="Cardona T."/>
            <person name="Montejano G."/>
        </authorList>
    </citation>
    <scope>NUCLEOTIDE SEQUENCE [LARGE SCALE GENOMIC DNA]</scope>
    <source>
        <strain evidence="9">MG652769</strain>
    </source>
</reference>